<accession>A0A3N0YKM0</accession>
<comment type="caution">
    <text evidence="2">The sequence shown here is derived from an EMBL/GenBank/DDBJ whole genome shotgun (WGS) entry which is preliminary data.</text>
</comment>
<feature type="compositionally biased region" description="Pro residues" evidence="1">
    <location>
        <begin position="87"/>
        <end position="101"/>
    </location>
</feature>
<feature type="region of interest" description="Disordered" evidence="1">
    <location>
        <begin position="1"/>
        <end position="31"/>
    </location>
</feature>
<feature type="region of interest" description="Disordered" evidence="1">
    <location>
        <begin position="71"/>
        <end position="101"/>
    </location>
</feature>
<keyword evidence="3" id="KW-1185">Reference proteome</keyword>
<dbReference type="EMBL" id="RJVU01038599">
    <property type="protein sequence ID" value="ROL46328.1"/>
    <property type="molecule type" value="Genomic_DNA"/>
</dbReference>
<protein>
    <submittedName>
        <fullName evidence="2">Uncharacterized protein</fullName>
    </submittedName>
</protein>
<feature type="compositionally biased region" description="Basic and acidic residues" evidence="1">
    <location>
        <begin position="1"/>
        <end position="12"/>
    </location>
</feature>
<gene>
    <name evidence="2" type="ORF">DPX16_9063</name>
</gene>
<feature type="compositionally biased region" description="Basic and acidic residues" evidence="1">
    <location>
        <begin position="19"/>
        <end position="31"/>
    </location>
</feature>
<evidence type="ECO:0000313" key="2">
    <source>
        <dbReference type="EMBL" id="ROL46328.1"/>
    </source>
</evidence>
<dbReference type="Proteomes" id="UP000281406">
    <property type="component" value="Unassembled WGS sequence"/>
</dbReference>
<dbReference type="AlphaFoldDB" id="A0A3N0YKM0"/>
<sequence length="202" mass="22076">MPKDRYEVDTTRRMQGTGKTKEDVETDVSRRPEECRCPMGRCGERGHRLYVGGHLLPNVPSTALDNDVQEMPSVFRPPAPSRTEDPLFPPPASVPPAPPRPFDTSDPPSAIQLIWVPSSLRLPIGQALTCLHLQLHLALPSPQLCLHPQSHQLSLCPQDSRLHLGHQDHRLHVSSSAPSGSPSLVASLVVLRVLSASKSTPT</sequence>
<proteinExistence type="predicted"/>
<evidence type="ECO:0000256" key="1">
    <source>
        <dbReference type="SAM" id="MobiDB-lite"/>
    </source>
</evidence>
<name>A0A3N0YKM0_ANAGA</name>
<evidence type="ECO:0000313" key="3">
    <source>
        <dbReference type="Proteomes" id="UP000281406"/>
    </source>
</evidence>
<reference evidence="2 3" key="1">
    <citation type="submission" date="2018-10" db="EMBL/GenBank/DDBJ databases">
        <title>Genome assembly for a Yunnan-Guizhou Plateau 3E fish, Anabarilius grahami (Regan), and its evolutionary and genetic applications.</title>
        <authorList>
            <person name="Jiang W."/>
        </authorList>
    </citation>
    <scope>NUCLEOTIDE SEQUENCE [LARGE SCALE GENOMIC DNA]</scope>
    <source>
        <strain evidence="2">AG-KIZ</strain>
        <tissue evidence="2">Muscle</tissue>
    </source>
</reference>
<organism evidence="2 3">
    <name type="scientific">Anabarilius grahami</name>
    <name type="common">Kanglang fish</name>
    <name type="synonym">Barilius grahami</name>
    <dbReference type="NCBI Taxonomy" id="495550"/>
    <lineage>
        <taxon>Eukaryota</taxon>
        <taxon>Metazoa</taxon>
        <taxon>Chordata</taxon>
        <taxon>Craniata</taxon>
        <taxon>Vertebrata</taxon>
        <taxon>Euteleostomi</taxon>
        <taxon>Actinopterygii</taxon>
        <taxon>Neopterygii</taxon>
        <taxon>Teleostei</taxon>
        <taxon>Ostariophysi</taxon>
        <taxon>Cypriniformes</taxon>
        <taxon>Xenocyprididae</taxon>
        <taxon>Xenocypridinae</taxon>
        <taxon>Xenocypridinae incertae sedis</taxon>
        <taxon>Anabarilius</taxon>
    </lineage>
</organism>